<evidence type="ECO:0000313" key="1">
    <source>
        <dbReference type="EMBL" id="AWG32602.1"/>
    </source>
</evidence>
<dbReference type="AlphaFoldDB" id="A0AAD0NC35"/>
<organism evidence="1 2">
    <name type="scientific">Burkholderia cenocepacia</name>
    <dbReference type="NCBI Taxonomy" id="95486"/>
    <lineage>
        <taxon>Bacteria</taxon>
        <taxon>Pseudomonadati</taxon>
        <taxon>Pseudomonadota</taxon>
        <taxon>Betaproteobacteria</taxon>
        <taxon>Burkholderiales</taxon>
        <taxon>Burkholderiaceae</taxon>
        <taxon>Burkholderia</taxon>
        <taxon>Burkholderia cepacia complex</taxon>
    </lineage>
</organism>
<evidence type="ECO:0000313" key="2">
    <source>
        <dbReference type="Proteomes" id="UP000244809"/>
    </source>
</evidence>
<sequence>MVKRSTSNCERLDVKEIAALLESAGVAIFHASETFVGMRSLFEAIKESSEPGSLAARLAILGESLCDSEEMWFGDQQATFDGHTERFFTVASTHDRSPA</sequence>
<reference evidence="1 2" key="1">
    <citation type="submission" date="2017-04" db="EMBL/GenBank/DDBJ databases">
        <title>Complete genome sequence of Burkholderia cenocepacia PC184 Midwest clone.</title>
        <authorList>
            <person name="Mulks M.H."/>
            <person name="Cooper V.S."/>
        </authorList>
    </citation>
    <scope>NUCLEOTIDE SEQUENCE [LARGE SCALE GENOMIC DNA]</scope>
    <source>
        <strain evidence="1 2">PC184 Mulks</strain>
    </source>
</reference>
<dbReference type="Proteomes" id="UP000244809">
    <property type="component" value="Chromosome 3"/>
</dbReference>
<dbReference type="EMBL" id="CP021069">
    <property type="protein sequence ID" value="AWG32602.1"/>
    <property type="molecule type" value="Genomic_DNA"/>
</dbReference>
<name>A0AAD0NC35_9BURK</name>
<accession>A0AAD0NC35</accession>
<dbReference type="RefSeq" id="WP_034174475.1">
    <property type="nucleotide sequence ID" value="NZ_CADEUB010000014.1"/>
</dbReference>
<gene>
    <name evidence="1" type="ORF">B9Z07_28295</name>
</gene>
<proteinExistence type="predicted"/>
<protein>
    <submittedName>
        <fullName evidence="1">Uncharacterized protein</fullName>
    </submittedName>
</protein>